<dbReference type="Proteomes" id="UP001056778">
    <property type="component" value="Chromosome 8"/>
</dbReference>
<reference evidence="1" key="1">
    <citation type="submission" date="2022-04" db="EMBL/GenBank/DDBJ databases">
        <title>Chromosome-scale genome assembly of Holotrichia oblita Faldermann.</title>
        <authorList>
            <person name="Rongchong L."/>
        </authorList>
    </citation>
    <scope>NUCLEOTIDE SEQUENCE</scope>
    <source>
        <strain evidence="1">81SQS9</strain>
    </source>
</reference>
<gene>
    <name evidence="1" type="ORF">MML48_8g00017174</name>
</gene>
<protein>
    <submittedName>
        <fullName evidence="1">Odd-skipped - related</fullName>
    </submittedName>
</protein>
<proteinExistence type="predicted"/>
<accession>A0ACB9SPI3</accession>
<keyword evidence="2" id="KW-1185">Reference proteome</keyword>
<dbReference type="EMBL" id="CM043022">
    <property type="protein sequence ID" value="KAI4457047.1"/>
    <property type="molecule type" value="Genomic_DNA"/>
</dbReference>
<comment type="caution">
    <text evidence="1">The sequence shown here is derived from an EMBL/GenBank/DDBJ whole genome shotgun (WGS) entry which is preliminary data.</text>
</comment>
<sequence>MSHHRESSAFVPVVPSRNLHPMLYPGEMHPLLGSELIRENRERPEQTKPSETPQSNVTNYSTVRKTPGFDIMAMMADKRKELQLREEAACVAAAHALMLPHRPAAPPGLLEPSNPSPGYPGFLPNNPGGASFPFPGNRRLLRAPGRASRPKKQFICKFCNRQFTKSYNLLIHERTHTDERPYSCDICGKAFRRQDHLRDHRYIHSKEKPFKCTECGKGFCQSRTLAVHKILHMEESPHKCPVCSRSFNQRSNLKTHLLTHTDHKPYECNSCGKVFRRNCDLRRHALTHAVGDVPPEEGYMPGSDIGEPLSPRPRSPSLDGREDHVRMHSPIPERTQCHEPCSATTPYTMRPHRDHFSRKEILLDDDEPEDSEIDPGQEVHPEIVQEKPEKPEVRPEIIHHPQLQIRRDLLPPPPKPATITSGAMEPPFLGPFRKRPHDDNRASSSIQAMSGRHTPPLNLRIPMHHPPHLGMLHQGVPIPPSSILKPPDLIPGTSGLLTTVSSLTGQKLDSGPNCNMASDLSMKKEDLTQQPVLPPPPQRPVQNPPPKKTGFTIEDIMRR</sequence>
<name>A0ACB9SPI3_HOLOL</name>
<evidence type="ECO:0000313" key="2">
    <source>
        <dbReference type="Proteomes" id="UP001056778"/>
    </source>
</evidence>
<organism evidence="1 2">
    <name type="scientific">Holotrichia oblita</name>
    <name type="common">Chafer beetle</name>
    <dbReference type="NCBI Taxonomy" id="644536"/>
    <lineage>
        <taxon>Eukaryota</taxon>
        <taxon>Metazoa</taxon>
        <taxon>Ecdysozoa</taxon>
        <taxon>Arthropoda</taxon>
        <taxon>Hexapoda</taxon>
        <taxon>Insecta</taxon>
        <taxon>Pterygota</taxon>
        <taxon>Neoptera</taxon>
        <taxon>Endopterygota</taxon>
        <taxon>Coleoptera</taxon>
        <taxon>Polyphaga</taxon>
        <taxon>Scarabaeiformia</taxon>
        <taxon>Scarabaeidae</taxon>
        <taxon>Melolonthinae</taxon>
        <taxon>Holotrichia</taxon>
    </lineage>
</organism>
<evidence type="ECO:0000313" key="1">
    <source>
        <dbReference type="EMBL" id="KAI4457047.1"/>
    </source>
</evidence>